<reference evidence="1 2" key="1">
    <citation type="journal article" date="2023" name="G3 (Bethesda)">
        <title>A chromosome-level genome assembly of Zasmidium syzygii isolated from banana leaves.</title>
        <authorList>
            <person name="van Westerhoven A.C."/>
            <person name="Mehrabi R."/>
            <person name="Talebi R."/>
            <person name="Steentjes M.B.F."/>
            <person name="Corcolon B."/>
            <person name="Chong P.A."/>
            <person name="Kema G.H.J."/>
            <person name="Seidl M.F."/>
        </authorList>
    </citation>
    <scope>NUCLEOTIDE SEQUENCE [LARGE SCALE GENOMIC DNA]</scope>
    <source>
        <strain evidence="1 2">P124</strain>
    </source>
</reference>
<dbReference type="Gene3D" id="2.130.10.10">
    <property type="entry name" value="YVTN repeat-like/Quinoprotein amine dehydrogenase"/>
    <property type="match status" value="1"/>
</dbReference>
<dbReference type="Proteomes" id="UP001305779">
    <property type="component" value="Unassembled WGS sequence"/>
</dbReference>
<comment type="caution">
    <text evidence="1">The sequence shown here is derived from an EMBL/GenBank/DDBJ whole genome shotgun (WGS) entry which is preliminary data.</text>
</comment>
<dbReference type="PANTHER" id="PTHR47197">
    <property type="entry name" value="PROTEIN NIRF"/>
    <property type="match status" value="1"/>
</dbReference>
<gene>
    <name evidence="1" type="ORF">PRZ48_004433</name>
</gene>
<dbReference type="EMBL" id="JAXOVC010000003">
    <property type="protein sequence ID" value="KAK4503518.1"/>
    <property type="molecule type" value="Genomic_DNA"/>
</dbReference>
<dbReference type="InterPro" id="IPR015943">
    <property type="entry name" value="WD40/YVTN_repeat-like_dom_sf"/>
</dbReference>
<protein>
    <recommendedName>
        <fullName evidence="3">Surface layer protein</fullName>
    </recommendedName>
</protein>
<organism evidence="1 2">
    <name type="scientific">Zasmidium cellare</name>
    <name type="common">Wine cellar mold</name>
    <name type="synonym">Racodium cellare</name>
    <dbReference type="NCBI Taxonomy" id="395010"/>
    <lineage>
        <taxon>Eukaryota</taxon>
        <taxon>Fungi</taxon>
        <taxon>Dikarya</taxon>
        <taxon>Ascomycota</taxon>
        <taxon>Pezizomycotina</taxon>
        <taxon>Dothideomycetes</taxon>
        <taxon>Dothideomycetidae</taxon>
        <taxon>Mycosphaerellales</taxon>
        <taxon>Mycosphaerellaceae</taxon>
        <taxon>Zasmidium</taxon>
    </lineage>
</organism>
<accession>A0ABR0EQZ9</accession>
<evidence type="ECO:0000313" key="2">
    <source>
        <dbReference type="Proteomes" id="UP001305779"/>
    </source>
</evidence>
<evidence type="ECO:0008006" key="3">
    <source>
        <dbReference type="Google" id="ProtNLM"/>
    </source>
</evidence>
<evidence type="ECO:0000313" key="1">
    <source>
        <dbReference type="EMBL" id="KAK4503518.1"/>
    </source>
</evidence>
<keyword evidence="2" id="KW-1185">Reference proteome</keyword>
<dbReference type="SUPFAM" id="SSF51004">
    <property type="entry name" value="C-terminal (heme d1) domain of cytochrome cd1-nitrite reductase"/>
    <property type="match status" value="1"/>
</dbReference>
<dbReference type="InterPro" id="IPR051200">
    <property type="entry name" value="Host-pathogen_enzymatic-act"/>
</dbReference>
<proteinExistence type="predicted"/>
<sequence length="347" mass="38147">MVRDTLAVVSQSGETLTFFNPSTGEKTGQVKDLKAEPHELCYDSRTHLMYITHAYKHGWYAAHGDDAVEISIFDCEKRQVVDIIDVSPYKGPHYTVLDAQHDILYSSVEGGIDGAGGIIGIDLKTHKVVKAIASGYKTHWFVMTPDGRKAFTCNKEAGFISVLDLVEEKMTGKLEIPGGCEQPGISNDGKLAYFPTPGIGAMMKGDVKERRIQVIDTATDKIVKSIPLDYGGITIHVDCKDRLLIGQYVFEGDKPDIQNLSSMKARLKVLAPPKDDFKELGTFDVDPIPLTVYASPDGSRAFSANIIKGTVSVVNLDEMKYERTLEVDTVRRADKKMHQGAHGLALI</sequence>
<dbReference type="PANTHER" id="PTHR47197:SF3">
    <property type="entry name" value="DIHYDRO-HEME D1 DEHYDROGENASE"/>
    <property type="match status" value="1"/>
</dbReference>
<dbReference type="InterPro" id="IPR011048">
    <property type="entry name" value="Haem_d1_sf"/>
</dbReference>
<name>A0ABR0EQZ9_ZASCE</name>